<dbReference type="Pfam" id="PF01522">
    <property type="entry name" value="Polysacc_deac_1"/>
    <property type="match status" value="1"/>
</dbReference>
<proteinExistence type="predicted"/>
<dbReference type="GO" id="GO:0016787">
    <property type="term" value="F:hydrolase activity"/>
    <property type="evidence" value="ECO:0007669"/>
    <property type="project" value="UniProtKB-KW"/>
</dbReference>
<keyword evidence="5" id="KW-1185">Reference proteome</keyword>
<accession>A0ABU2YNY1</accession>
<comment type="subcellular location">
    <subcellularLocation>
        <location evidence="1">Secreted</location>
    </subcellularLocation>
</comment>
<dbReference type="PANTHER" id="PTHR34216">
    <property type="match status" value="1"/>
</dbReference>
<dbReference type="InterPro" id="IPR002509">
    <property type="entry name" value="NODB_dom"/>
</dbReference>
<evidence type="ECO:0000259" key="3">
    <source>
        <dbReference type="PROSITE" id="PS51677"/>
    </source>
</evidence>
<dbReference type="PANTHER" id="PTHR34216:SF3">
    <property type="entry name" value="POLY-BETA-1,6-N-ACETYL-D-GLUCOSAMINE N-DEACETYLASE"/>
    <property type="match status" value="1"/>
</dbReference>
<keyword evidence="4" id="KW-0378">Hydrolase</keyword>
<dbReference type="InterPro" id="IPR011330">
    <property type="entry name" value="Glyco_hydro/deAcase_b/a-brl"/>
</dbReference>
<dbReference type="Proteomes" id="UP001259492">
    <property type="component" value="Unassembled WGS sequence"/>
</dbReference>
<name>A0ABU2YNY1_9FLAO</name>
<evidence type="ECO:0000256" key="1">
    <source>
        <dbReference type="ARBA" id="ARBA00004613"/>
    </source>
</evidence>
<dbReference type="Gene3D" id="3.20.20.370">
    <property type="entry name" value="Glycoside hydrolase/deacetylase"/>
    <property type="match status" value="1"/>
</dbReference>
<dbReference type="CDD" id="cd10918">
    <property type="entry name" value="CE4_NodB_like_5s_6s"/>
    <property type="match status" value="1"/>
</dbReference>
<dbReference type="PROSITE" id="PS51677">
    <property type="entry name" value="NODB"/>
    <property type="match status" value="1"/>
</dbReference>
<dbReference type="EMBL" id="JAVRIA010000009">
    <property type="protein sequence ID" value="MDT0559515.1"/>
    <property type="molecule type" value="Genomic_DNA"/>
</dbReference>
<gene>
    <name evidence="4" type="ORF">RM697_12700</name>
</gene>
<dbReference type="InterPro" id="IPR051398">
    <property type="entry name" value="Polysacch_Deacetylase"/>
</dbReference>
<dbReference type="RefSeq" id="WP_311428278.1">
    <property type="nucleotide sequence ID" value="NZ_JAVRIA010000009.1"/>
</dbReference>
<organism evidence="4 5">
    <name type="scientific">Microcosmobacter mediterraneus</name>
    <dbReference type="NCBI Taxonomy" id="3075607"/>
    <lineage>
        <taxon>Bacteria</taxon>
        <taxon>Pseudomonadati</taxon>
        <taxon>Bacteroidota</taxon>
        <taxon>Flavobacteriia</taxon>
        <taxon>Flavobacteriales</taxon>
        <taxon>Flavobacteriaceae</taxon>
        <taxon>Microcosmobacter</taxon>
    </lineage>
</organism>
<keyword evidence="2" id="KW-0732">Signal</keyword>
<dbReference type="EC" id="3.-.-.-" evidence="4"/>
<feature type="domain" description="NodB homology" evidence="3">
    <location>
        <begin position="62"/>
        <end position="241"/>
    </location>
</feature>
<evidence type="ECO:0000313" key="4">
    <source>
        <dbReference type="EMBL" id="MDT0559515.1"/>
    </source>
</evidence>
<reference evidence="4 5" key="1">
    <citation type="submission" date="2023-09" db="EMBL/GenBank/DDBJ databases">
        <authorList>
            <person name="Rey-Velasco X."/>
        </authorList>
    </citation>
    <scope>NUCLEOTIDE SEQUENCE [LARGE SCALE GENOMIC DNA]</scope>
    <source>
        <strain evidence="4 5">W332</strain>
    </source>
</reference>
<evidence type="ECO:0000313" key="5">
    <source>
        <dbReference type="Proteomes" id="UP001259492"/>
    </source>
</evidence>
<evidence type="ECO:0000256" key="2">
    <source>
        <dbReference type="ARBA" id="ARBA00022729"/>
    </source>
</evidence>
<dbReference type="SUPFAM" id="SSF88713">
    <property type="entry name" value="Glycoside hydrolase/deacetylase"/>
    <property type="match status" value="1"/>
</dbReference>
<sequence length="241" mass="28222">MSKLPILMYHNVSKNDTESIGLTISENRLNEQFEYLKANKYNTFHFSDIMLMQEKGLKLPKKSVIITFDDVYVNQLDLAYPLLKSNNLKACFYIPMAYVGGKDDWNSGKEAIMSVEQLQSMDSTIVELGLHSFYHKNYKDISLQETQEDFQKCKAFINDNNLDIKNVLAYPYGKYPKSKMVKADFFEELQHQKIAYALRIGNRINRFPFKNNYEIQRIDIKGEDSLKTFKLKLKFGKLKLF</sequence>
<comment type="caution">
    <text evidence="4">The sequence shown here is derived from an EMBL/GenBank/DDBJ whole genome shotgun (WGS) entry which is preliminary data.</text>
</comment>
<protein>
    <submittedName>
        <fullName evidence="4">Polysaccharide deacetylase family protein</fullName>
        <ecNumber evidence="4">3.-.-.-</ecNumber>
    </submittedName>
</protein>